<proteinExistence type="predicted"/>
<keyword evidence="4" id="KW-0560">Oxidoreductase</keyword>
<dbReference type="Proteomes" id="UP001518976">
    <property type="component" value="Unassembled WGS sequence"/>
</dbReference>
<dbReference type="PANTHER" id="PTHR43756:SF5">
    <property type="entry name" value="CHOLINE MONOOXYGENASE, CHLOROPLASTIC"/>
    <property type="match status" value="1"/>
</dbReference>
<keyword evidence="6" id="KW-0411">Iron-sulfur</keyword>
<dbReference type="Pfam" id="PF00355">
    <property type="entry name" value="Rieske"/>
    <property type="match status" value="1"/>
</dbReference>
<keyword evidence="3" id="KW-0479">Metal-binding</keyword>
<keyword evidence="5" id="KW-0408">Iron</keyword>
<dbReference type="Gene3D" id="3.90.380.10">
    <property type="entry name" value="Naphthalene 1,2-dioxygenase Alpha Subunit, Chain A, domain 1"/>
    <property type="match status" value="1"/>
</dbReference>
<evidence type="ECO:0000256" key="6">
    <source>
        <dbReference type="ARBA" id="ARBA00023014"/>
    </source>
</evidence>
<evidence type="ECO:0000259" key="7">
    <source>
        <dbReference type="PROSITE" id="PS51296"/>
    </source>
</evidence>
<evidence type="ECO:0000256" key="4">
    <source>
        <dbReference type="ARBA" id="ARBA00023002"/>
    </source>
</evidence>
<dbReference type="PRINTS" id="PR00090">
    <property type="entry name" value="RNGDIOXGNASE"/>
</dbReference>
<evidence type="ECO:0000256" key="1">
    <source>
        <dbReference type="ARBA" id="ARBA00001962"/>
    </source>
</evidence>
<keyword evidence="9" id="KW-1185">Reference proteome</keyword>
<accession>A0ABS3WRV5</accession>
<dbReference type="InterPro" id="IPR015879">
    <property type="entry name" value="Ring_hydroxy_dOase_asu_C_dom"/>
</dbReference>
<gene>
    <name evidence="8" type="ORF">JW592_10370</name>
</gene>
<dbReference type="PROSITE" id="PS51296">
    <property type="entry name" value="RIESKE"/>
    <property type="match status" value="1"/>
</dbReference>
<comment type="cofactor">
    <cofactor evidence="1">
        <name>Fe cation</name>
        <dbReference type="ChEBI" id="CHEBI:24875"/>
    </cofactor>
</comment>
<evidence type="ECO:0000256" key="3">
    <source>
        <dbReference type="ARBA" id="ARBA00022723"/>
    </source>
</evidence>
<dbReference type="SUPFAM" id="SSF55961">
    <property type="entry name" value="Bet v1-like"/>
    <property type="match status" value="1"/>
</dbReference>
<name>A0ABS3WRV5_9ACTN</name>
<dbReference type="Pfam" id="PF00848">
    <property type="entry name" value="Ring_hydroxyl_A"/>
    <property type="match status" value="1"/>
</dbReference>
<keyword evidence="8" id="KW-0223">Dioxygenase</keyword>
<dbReference type="Gene3D" id="2.102.10.10">
    <property type="entry name" value="Rieske [2Fe-2S] iron-sulphur domain"/>
    <property type="match status" value="1"/>
</dbReference>
<dbReference type="GO" id="GO:0051213">
    <property type="term" value="F:dioxygenase activity"/>
    <property type="evidence" value="ECO:0007669"/>
    <property type="project" value="UniProtKB-KW"/>
</dbReference>
<feature type="domain" description="Rieske" evidence="7">
    <location>
        <begin position="28"/>
        <end position="136"/>
    </location>
</feature>
<evidence type="ECO:0000256" key="5">
    <source>
        <dbReference type="ARBA" id="ARBA00023004"/>
    </source>
</evidence>
<sequence length="376" mass="42825">MTTLWPTSYYTDEDHLSLEQERIFERSWICAARSSDIAAPGAFVRVNVGRESVLLVRKKDGDIRALINLCRHRGAQLCLEEEGTFKNSIRCPYHGWTFNFDGHLVGAPFLHELPPETKQRHLFTAQVDEWLGYIWVNLDPTAPPLMEQVGPLLRGRFGDEDVPGNYECEKLRVAKEVTYEVAANWKILYENFCECYHCPTMHPEICQILPSWRTGYGTVSGPEGPKQEGSPLADDATGFSLSGKAAAQKLPKVPEKHARTFHGILLWPNVHLMFIPDHVMCMRFEPVSPGRTRVVVQWLFHPDAMDDAEFSPDDAAALVEVTAMEDFEACERVQAAANSAYFEEFHTPHESLILEFREWVHQLLHPESVRHLKEAV</sequence>
<organism evidence="8 9">
    <name type="scientific">Streptomyces spirodelae</name>
    <dbReference type="NCBI Taxonomy" id="2812904"/>
    <lineage>
        <taxon>Bacteria</taxon>
        <taxon>Bacillati</taxon>
        <taxon>Actinomycetota</taxon>
        <taxon>Actinomycetes</taxon>
        <taxon>Kitasatosporales</taxon>
        <taxon>Streptomycetaceae</taxon>
        <taxon>Streptomyces</taxon>
    </lineage>
</organism>
<reference evidence="8 9" key="1">
    <citation type="submission" date="2021-02" db="EMBL/GenBank/DDBJ databases">
        <title>Streptomyces spirodelae sp. nov., isolated from duckweed.</title>
        <authorList>
            <person name="Saimee Y."/>
            <person name="Duangmal K."/>
        </authorList>
    </citation>
    <scope>NUCLEOTIDE SEQUENCE [LARGE SCALE GENOMIC DNA]</scope>
    <source>
        <strain evidence="8 9">DW4-2</strain>
    </source>
</reference>
<evidence type="ECO:0000313" key="9">
    <source>
        <dbReference type="Proteomes" id="UP001518976"/>
    </source>
</evidence>
<dbReference type="PANTHER" id="PTHR43756">
    <property type="entry name" value="CHOLINE MONOOXYGENASE, CHLOROPLASTIC"/>
    <property type="match status" value="1"/>
</dbReference>
<dbReference type="InterPro" id="IPR001663">
    <property type="entry name" value="Rng_hydr_dOase-A"/>
</dbReference>
<dbReference type="EMBL" id="JAFFZN010000007">
    <property type="protein sequence ID" value="MBO8185865.1"/>
    <property type="molecule type" value="Genomic_DNA"/>
</dbReference>
<protein>
    <submittedName>
        <fullName evidence="8">Aromatic ring-hydroxylating dioxygenase subunit alpha</fullName>
    </submittedName>
</protein>
<evidence type="ECO:0000313" key="8">
    <source>
        <dbReference type="EMBL" id="MBO8185865.1"/>
    </source>
</evidence>
<dbReference type="SUPFAM" id="SSF50022">
    <property type="entry name" value="ISP domain"/>
    <property type="match status" value="1"/>
</dbReference>
<dbReference type="InterPro" id="IPR036922">
    <property type="entry name" value="Rieske_2Fe-2S_sf"/>
</dbReference>
<dbReference type="RefSeq" id="WP_209264670.1">
    <property type="nucleotide sequence ID" value="NZ_JAFFZN010000007.1"/>
</dbReference>
<keyword evidence="2" id="KW-0001">2Fe-2S</keyword>
<dbReference type="InterPro" id="IPR017941">
    <property type="entry name" value="Rieske_2Fe-2S"/>
</dbReference>
<dbReference type="CDD" id="cd03469">
    <property type="entry name" value="Rieske_RO_Alpha_N"/>
    <property type="match status" value="1"/>
</dbReference>
<evidence type="ECO:0000256" key="2">
    <source>
        <dbReference type="ARBA" id="ARBA00022714"/>
    </source>
</evidence>
<comment type="caution">
    <text evidence="8">The sequence shown here is derived from an EMBL/GenBank/DDBJ whole genome shotgun (WGS) entry which is preliminary data.</text>
</comment>